<dbReference type="PRINTS" id="PR00332">
    <property type="entry name" value="HISTRIAD"/>
</dbReference>
<dbReference type="InterPro" id="IPR001310">
    <property type="entry name" value="Histidine_triad_HIT"/>
</dbReference>
<keyword evidence="4" id="KW-1185">Reference proteome</keyword>
<evidence type="ECO:0000313" key="3">
    <source>
        <dbReference type="EMBL" id="MBC6470010.1"/>
    </source>
</evidence>
<dbReference type="PANTHER" id="PTHR46648">
    <property type="entry name" value="HIT FAMILY PROTEIN 1"/>
    <property type="match status" value="1"/>
</dbReference>
<evidence type="ECO:0000259" key="2">
    <source>
        <dbReference type="PROSITE" id="PS51084"/>
    </source>
</evidence>
<dbReference type="InterPro" id="IPR011146">
    <property type="entry name" value="HIT-like"/>
</dbReference>
<dbReference type="PROSITE" id="PS51084">
    <property type="entry name" value="HIT_2"/>
    <property type="match status" value="1"/>
</dbReference>
<sequence length="150" mass="16080">MGDVDGSDCVFCAIARGEAEASAVYGDDLAIVVMTLGPVTPGHLLVIPRVHAVGLEDLDEETGAHVWKVGHRMARALRRSGLRCEGVNVFLADGEAAFQEVFHLHLHVFPRYEGDGFRLAADWNTRTRASLDEDAEAVRAGLAALDSLGA</sequence>
<dbReference type="InterPro" id="IPR036265">
    <property type="entry name" value="HIT-like_sf"/>
</dbReference>
<comment type="caution">
    <text evidence="3">The sequence shown here is derived from an EMBL/GenBank/DDBJ whole genome shotgun (WGS) entry which is preliminary data.</text>
</comment>
<feature type="short sequence motif" description="Histidine triad motif" evidence="1">
    <location>
        <begin position="103"/>
        <end position="107"/>
    </location>
</feature>
<proteinExistence type="predicted"/>
<name>A0ABR7LZ11_9ACTN</name>
<dbReference type="PROSITE" id="PS00892">
    <property type="entry name" value="HIT_1"/>
    <property type="match status" value="1"/>
</dbReference>
<dbReference type="SUPFAM" id="SSF54197">
    <property type="entry name" value="HIT-like"/>
    <property type="match status" value="1"/>
</dbReference>
<dbReference type="RefSeq" id="WP_187247059.1">
    <property type="nucleotide sequence ID" value="NZ_BAAAOK010000036.1"/>
</dbReference>
<reference evidence="3 4" key="1">
    <citation type="submission" date="2020-06" db="EMBL/GenBank/DDBJ databases">
        <title>Actinomadura xiongansis sp. nov., isolated from soil of Baiyangdian.</title>
        <authorList>
            <person name="Zhang X."/>
        </authorList>
    </citation>
    <scope>NUCLEOTIDE SEQUENCE [LARGE SCALE GENOMIC DNA]</scope>
    <source>
        <strain evidence="3 4">HBUM206468</strain>
    </source>
</reference>
<dbReference type="InterPro" id="IPR019808">
    <property type="entry name" value="Histidine_triad_CS"/>
</dbReference>
<evidence type="ECO:0000256" key="1">
    <source>
        <dbReference type="PROSITE-ProRule" id="PRU00464"/>
    </source>
</evidence>
<feature type="domain" description="HIT" evidence="2">
    <location>
        <begin position="10"/>
        <end position="118"/>
    </location>
</feature>
<dbReference type="Pfam" id="PF01230">
    <property type="entry name" value="HIT"/>
    <property type="match status" value="1"/>
</dbReference>
<organism evidence="3 4">
    <name type="scientific">Actinomadura alba</name>
    <dbReference type="NCBI Taxonomy" id="406431"/>
    <lineage>
        <taxon>Bacteria</taxon>
        <taxon>Bacillati</taxon>
        <taxon>Actinomycetota</taxon>
        <taxon>Actinomycetes</taxon>
        <taxon>Streptosporangiales</taxon>
        <taxon>Thermomonosporaceae</taxon>
        <taxon>Actinomadura</taxon>
    </lineage>
</organism>
<protein>
    <submittedName>
        <fullName evidence="3">HIT family protein</fullName>
    </submittedName>
</protein>
<dbReference type="EMBL" id="JABVEC010000035">
    <property type="protein sequence ID" value="MBC6470010.1"/>
    <property type="molecule type" value="Genomic_DNA"/>
</dbReference>
<evidence type="ECO:0000313" key="4">
    <source>
        <dbReference type="Proteomes" id="UP000805614"/>
    </source>
</evidence>
<gene>
    <name evidence="3" type="ORF">HKK74_31650</name>
</gene>
<dbReference type="Gene3D" id="3.30.428.10">
    <property type="entry name" value="HIT-like"/>
    <property type="match status" value="1"/>
</dbReference>
<accession>A0ABR7LZ11</accession>
<dbReference type="PANTHER" id="PTHR46648:SF1">
    <property type="entry name" value="ADENOSINE 5'-MONOPHOSPHORAMIDASE HNT1"/>
    <property type="match status" value="1"/>
</dbReference>
<dbReference type="Proteomes" id="UP000805614">
    <property type="component" value="Unassembled WGS sequence"/>
</dbReference>